<keyword evidence="2" id="KW-0812">Transmembrane</keyword>
<protein>
    <recommendedName>
        <fullName evidence="5">Transmembrane protein</fullName>
    </recommendedName>
</protein>
<organism evidence="3 4">
    <name type="scientific">Mycobacterium branderi</name>
    <dbReference type="NCBI Taxonomy" id="43348"/>
    <lineage>
        <taxon>Bacteria</taxon>
        <taxon>Bacillati</taxon>
        <taxon>Actinomycetota</taxon>
        <taxon>Actinomycetes</taxon>
        <taxon>Mycobacteriales</taxon>
        <taxon>Mycobacteriaceae</taxon>
        <taxon>Mycobacterium</taxon>
    </lineage>
</organism>
<feature type="transmembrane region" description="Helical" evidence="2">
    <location>
        <begin position="114"/>
        <end position="137"/>
    </location>
</feature>
<gene>
    <name evidence="3" type="ORF">MBRA_07460</name>
</gene>
<proteinExistence type="predicted"/>
<keyword evidence="4" id="KW-1185">Reference proteome</keyword>
<sequence>MSADNGHGADARLVTVKPAESPQPSGAAGRRTTHFVLYAAAVCLLLVFAAVVTFMWLYAAAFASDDCHQGDTRDICTPQGQHFAMILPVLAFASAVVAAAVPVIVVAVMRWRAAWVWLGLPLTVAAFFVAPYLAYWLRSTGRY</sequence>
<reference evidence="3 4" key="1">
    <citation type="journal article" date="2019" name="Emerg. Microbes Infect.">
        <title>Comprehensive subspecies identification of 175 nontuberculous mycobacteria species based on 7547 genomic profiles.</title>
        <authorList>
            <person name="Matsumoto Y."/>
            <person name="Kinjo T."/>
            <person name="Motooka D."/>
            <person name="Nabeya D."/>
            <person name="Jung N."/>
            <person name="Uechi K."/>
            <person name="Horii T."/>
            <person name="Iida T."/>
            <person name="Fujita J."/>
            <person name="Nakamura S."/>
        </authorList>
    </citation>
    <scope>NUCLEOTIDE SEQUENCE [LARGE SCALE GENOMIC DNA]</scope>
    <source>
        <strain evidence="3 4">JCM 12687</strain>
    </source>
</reference>
<evidence type="ECO:0008006" key="5">
    <source>
        <dbReference type="Google" id="ProtNLM"/>
    </source>
</evidence>
<dbReference type="EMBL" id="AP022606">
    <property type="protein sequence ID" value="BBZ10551.1"/>
    <property type="molecule type" value="Genomic_DNA"/>
</dbReference>
<dbReference type="Proteomes" id="UP000467379">
    <property type="component" value="Chromosome"/>
</dbReference>
<evidence type="ECO:0000313" key="3">
    <source>
        <dbReference type="EMBL" id="BBZ10551.1"/>
    </source>
</evidence>
<feature type="transmembrane region" description="Helical" evidence="2">
    <location>
        <begin position="83"/>
        <end position="108"/>
    </location>
</feature>
<accession>A0ABN6B3E5</accession>
<name>A0ABN6B3E5_9MYCO</name>
<keyword evidence="2" id="KW-1133">Transmembrane helix</keyword>
<evidence type="ECO:0000313" key="4">
    <source>
        <dbReference type="Proteomes" id="UP000467379"/>
    </source>
</evidence>
<evidence type="ECO:0000256" key="1">
    <source>
        <dbReference type="SAM" id="MobiDB-lite"/>
    </source>
</evidence>
<feature type="region of interest" description="Disordered" evidence="1">
    <location>
        <begin position="1"/>
        <end position="26"/>
    </location>
</feature>
<keyword evidence="2" id="KW-0472">Membrane</keyword>
<evidence type="ECO:0000256" key="2">
    <source>
        <dbReference type="SAM" id="Phobius"/>
    </source>
</evidence>
<feature type="transmembrane region" description="Helical" evidence="2">
    <location>
        <begin position="35"/>
        <end position="62"/>
    </location>
</feature>